<reference evidence="1 2" key="1">
    <citation type="submission" date="2023-07" db="EMBL/GenBank/DDBJ databases">
        <title>Genomic Encyclopedia of Type Strains, Phase IV (KMG-IV): sequencing the most valuable type-strain genomes for metagenomic binning, comparative biology and taxonomic classification.</title>
        <authorList>
            <person name="Goeker M."/>
        </authorList>
    </citation>
    <scope>NUCLEOTIDE SEQUENCE [LARGE SCALE GENOMIC DNA]</scope>
    <source>
        <strain evidence="1 2">DSM 19092</strain>
    </source>
</reference>
<sequence>MKDRLQSLKNIALNKTWVSFLYENHPYSLMHWSIGGMEQNPKDVWLLQDEMTFEAKEFPTIDEALTWIGENMKNITDILG</sequence>
<dbReference type="InterPro" id="IPR020157">
    <property type="entry name" value="Uncharacterised_YqkC"/>
</dbReference>
<dbReference type="Pfam" id="PF10827">
    <property type="entry name" value="DUF2552"/>
    <property type="match status" value="1"/>
</dbReference>
<dbReference type="RefSeq" id="WP_044896434.1">
    <property type="nucleotide sequence ID" value="NZ_JAUSTR010000001.1"/>
</dbReference>
<accession>A0ABT9VKG3</accession>
<keyword evidence="2" id="KW-1185">Reference proteome</keyword>
<dbReference type="Proteomes" id="UP001225646">
    <property type="component" value="Unassembled WGS sequence"/>
</dbReference>
<protein>
    <submittedName>
        <fullName evidence="1">Membrane protein YkgB</fullName>
    </submittedName>
</protein>
<gene>
    <name evidence="1" type="ORF">J2S06_000518</name>
</gene>
<dbReference type="EMBL" id="JAUSTR010000001">
    <property type="protein sequence ID" value="MDQ0161448.1"/>
    <property type="molecule type" value="Genomic_DNA"/>
</dbReference>
<evidence type="ECO:0000313" key="2">
    <source>
        <dbReference type="Proteomes" id="UP001225646"/>
    </source>
</evidence>
<comment type="caution">
    <text evidence="1">The sequence shown here is derived from an EMBL/GenBank/DDBJ whole genome shotgun (WGS) entry which is preliminary data.</text>
</comment>
<name>A0ABT9VKG3_9BACI</name>
<proteinExistence type="predicted"/>
<organism evidence="1 2">
    <name type="scientific">Aeribacillus alveayuensis</name>
    <dbReference type="NCBI Taxonomy" id="279215"/>
    <lineage>
        <taxon>Bacteria</taxon>
        <taxon>Bacillati</taxon>
        <taxon>Bacillota</taxon>
        <taxon>Bacilli</taxon>
        <taxon>Bacillales</taxon>
        <taxon>Bacillaceae</taxon>
        <taxon>Aeribacillus</taxon>
    </lineage>
</organism>
<evidence type="ECO:0000313" key="1">
    <source>
        <dbReference type="EMBL" id="MDQ0161448.1"/>
    </source>
</evidence>